<dbReference type="SUPFAM" id="SSF48403">
    <property type="entry name" value="Ankyrin repeat"/>
    <property type="match status" value="1"/>
</dbReference>
<proteinExistence type="predicted"/>
<evidence type="ECO:0000313" key="1">
    <source>
        <dbReference type="EMBL" id="MCL9685308.1"/>
    </source>
</evidence>
<dbReference type="AlphaFoldDB" id="A0A9X2D308"/>
<dbReference type="EMBL" id="JAJKBJ010000022">
    <property type="protein sequence ID" value="MCL9685308.1"/>
    <property type="molecule type" value="Genomic_DNA"/>
</dbReference>
<dbReference type="Proteomes" id="UP001139721">
    <property type="component" value="Unassembled WGS sequence"/>
</dbReference>
<keyword evidence="2" id="KW-1185">Reference proteome</keyword>
<dbReference type="PANTHER" id="PTHR24121:SF21">
    <property type="entry name" value="ANKYRIN REPEAT FAMILY PROTEIN"/>
    <property type="match status" value="1"/>
</dbReference>
<sequence length="487" mass="55596">MQENRELPIKPQLSYRILFLSLGVNPKLIPEDLDYQKAYKTFSLPMQFFVPQVTITETWPLLFFCPDPTAVAALESHQLKKDGLENTALHFAAWSGCIAALNWARDNGLDLFKINKYGYTIAHYVAMSNNLEALQWIKENCPELLSVTDKDGCTIAHFAAKSDNVDALRWIKENCPELLSVIDKDRCSIALFACGPGNMDALHWVKKYCPELLTVPDNDGCDITHYAAWSGNITCLKEALLLSQSPREFSLPECTRVHEIIMTTLLNYLETDYTLTTIHNLDRLKEDEPRKSLVENLLKRNRAIKQAKMKFIPFMQDFSESYDCLPVEAQIALLQQQLPAGVNTMQIYQSLQPKARAIFVIQDEIRRLLSVNYKSNVPFDEIRRRLSVNFRISGQFKFNDRIALSDRIAALSDLIARLESQKGNTSETLTQWKQDNMRLFGSAGKVSFFPDNNISGKRSIQCMAVLEEILVESPKVEKNNEKLHTIF</sequence>
<name>A0A9X2D308_9GAMM</name>
<dbReference type="PANTHER" id="PTHR24121">
    <property type="entry name" value="NO MECHANORECEPTOR POTENTIAL C, ISOFORM D-RELATED"/>
    <property type="match status" value="1"/>
</dbReference>
<dbReference type="SMART" id="SM00248">
    <property type="entry name" value="ANK"/>
    <property type="match status" value="4"/>
</dbReference>
<dbReference type="Gene3D" id="1.25.40.20">
    <property type="entry name" value="Ankyrin repeat-containing domain"/>
    <property type="match status" value="1"/>
</dbReference>
<organism evidence="1 2">
    <name type="scientific">Legionella maioricensis</name>
    <dbReference type="NCBI Taxonomy" id="2896528"/>
    <lineage>
        <taxon>Bacteria</taxon>
        <taxon>Pseudomonadati</taxon>
        <taxon>Pseudomonadota</taxon>
        <taxon>Gammaproteobacteria</taxon>
        <taxon>Legionellales</taxon>
        <taxon>Legionellaceae</taxon>
        <taxon>Legionella</taxon>
    </lineage>
</organism>
<comment type="caution">
    <text evidence="1">The sequence shown here is derived from an EMBL/GenBank/DDBJ whole genome shotgun (WGS) entry which is preliminary data.</text>
</comment>
<dbReference type="InterPro" id="IPR002110">
    <property type="entry name" value="Ankyrin_rpt"/>
</dbReference>
<gene>
    <name evidence="1" type="ORF">LOX96_14485</name>
</gene>
<protein>
    <submittedName>
        <fullName evidence="1">Ankyrin repeat domain-containing protein</fullName>
    </submittedName>
</protein>
<accession>A0A9X2D308</accession>
<dbReference type="InterPro" id="IPR036770">
    <property type="entry name" value="Ankyrin_rpt-contain_sf"/>
</dbReference>
<dbReference type="RefSeq" id="WP_250423443.1">
    <property type="nucleotide sequence ID" value="NZ_JAJKBJ010000022.1"/>
</dbReference>
<reference evidence="1" key="1">
    <citation type="submission" date="2021-11" db="EMBL/GenBank/DDBJ databases">
        <title>Legionella maioricencis sp. nov., a new species isolated from hot water samples in Mallorca.</title>
        <authorList>
            <person name="Crespi S."/>
            <person name="Drasar V."/>
            <person name="Salva-Serra F."/>
            <person name="Jaen-Luchoro D."/>
            <person name="Pineiro-Iglesias B."/>
            <person name="Aliaga F."/>
            <person name="Fernandez-Juarez V."/>
            <person name="Coll G."/>
            <person name="Moore E.R.B."/>
            <person name="Bennasar-Figueras A."/>
        </authorList>
    </citation>
    <scope>NUCLEOTIDE SEQUENCE</scope>
    <source>
        <strain evidence="1">HCPI-6</strain>
    </source>
</reference>
<evidence type="ECO:0000313" key="2">
    <source>
        <dbReference type="Proteomes" id="UP001139721"/>
    </source>
</evidence>
<dbReference type="Pfam" id="PF12796">
    <property type="entry name" value="Ank_2"/>
    <property type="match status" value="1"/>
</dbReference>